<evidence type="ECO:0000313" key="1">
    <source>
        <dbReference type="EMBL" id="BAD81497.1"/>
    </source>
</evidence>
<accession>Q5NAL6</accession>
<organism evidence="1">
    <name type="scientific">Oryza sativa subsp. japonica</name>
    <name type="common">Rice</name>
    <dbReference type="NCBI Taxonomy" id="39947"/>
    <lineage>
        <taxon>Eukaryota</taxon>
        <taxon>Viridiplantae</taxon>
        <taxon>Streptophyta</taxon>
        <taxon>Embryophyta</taxon>
        <taxon>Tracheophyta</taxon>
        <taxon>Spermatophyta</taxon>
        <taxon>Magnoliopsida</taxon>
        <taxon>Liliopsida</taxon>
        <taxon>Poales</taxon>
        <taxon>Poaceae</taxon>
        <taxon>BOP clade</taxon>
        <taxon>Oryzoideae</taxon>
        <taxon>Oryzeae</taxon>
        <taxon>Oryzinae</taxon>
        <taxon>Oryza</taxon>
        <taxon>Oryza sativa</taxon>
    </lineage>
</organism>
<sequence>MRNTSQLHKTIGYFSGVTQIILHEAKSLHESMRQNIAYLVFCSRRPAARLRPASCSRAAVASPAPACSLRRRWPAAAPARLLALAAPRASACCPAGARSAAPLVVTSPPRRSPLAPPHGELTALAARALGLGIGELGIWALGLDCWGLDVACGPATYSLGVSPLWLPN</sequence>
<dbReference type="Proteomes" id="UP000817658">
    <property type="component" value="Chromosome 1"/>
</dbReference>
<protein>
    <submittedName>
        <fullName evidence="1">Uncharacterized protein</fullName>
    </submittedName>
</protein>
<proteinExistence type="predicted"/>
<dbReference type="EMBL" id="AP002865">
    <property type="protein sequence ID" value="BAD81497.1"/>
    <property type="molecule type" value="Genomic_DNA"/>
</dbReference>
<gene>
    <name evidence="1" type="primary">P0034C11.26</name>
</gene>
<name>Q5NAL6_ORYSJ</name>
<reference evidence="1" key="1">
    <citation type="journal article" date="2002" name="Nature">
        <title>The genome sequence and structure of rice chromosome 1.</title>
        <authorList>
            <person name="Sasaki T."/>
            <person name="Matsumoto T."/>
            <person name="Yamamoto K."/>
            <person name="Sakata K."/>
            <person name="Baba T."/>
            <person name="Katayose Y."/>
            <person name="Wu J."/>
            <person name="Niimura Y."/>
            <person name="Cheng Z."/>
            <person name="Nagamura Y."/>
            <person name="Antonio B.A."/>
            <person name="Kanamori H."/>
            <person name="Hosokawa S."/>
            <person name="Masukawa M."/>
            <person name="Arikawa K."/>
            <person name="Chiden Y."/>
            <person name="Hayashi M."/>
            <person name="Okamoto M."/>
            <person name="Ando T."/>
            <person name="Aoki H."/>
            <person name="Arita K."/>
            <person name="Hamada M."/>
            <person name="Harada C."/>
            <person name="Hijishita S."/>
            <person name="Honda M."/>
            <person name="Ichikawa Y."/>
            <person name="Idonuma A."/>
            <person name="Iijima M."/>
            <person name="Ikeda M."/>
            <person name="Ikeno M."/>
            <person name="Itoh S."/>
            <person name="Itoh T."/>
            <person name="Itoh Y."/>
            <person name="Itoh Y."/>
            <person name="Iwabuchi A."/>
            <person name="Kamiya K."/>
            <person name="Karasawa W."/>
            <person name="Katagiri S."/>
            <person name="Kikuta A."/>
            <person name="Kobayashi N."/>
            <person name="Kono I."/>
            <person name="Machita K."/>
            <person name="Maehara T."/>
            <person name="Mizuno H."/>
            <person name="Mizubayashi T."/>
            <person name="Mukai Y."/>
            <person name="Nagasaki H."/>
            <person name="Nakashima M."/>
            <person name="Nakama Y."/>
            <person name="Nakamichi Y."/>
            <person name="Nakamura M."/>
            <person name="Namiki N."/>
            <person name="Negishi M."/>
            <person name="Ohta I."/>
            <person name="Ono N."/>
            <person name="Saji S."/>
            <person name="Sakai K."/>
            <person name="Shibata M."/>
            <person name="Shimokawa T."/>
            <person name="Shomura A."/>
            <person name="Song J."/>
            <person name="Takazaki Y."/>
            <person name="Terasawa K."/>
            <person name="Tsuji K."/>
            <person name="Waki K."/>
            <person name="Yamagata H."/>
            <person name="Yamane H."/>
            <person name="Yoshiki S."/>
            <person name="Yoshihara R."/>
            <person name="Yukawa K."/>
            <person name="Zhong H."/>
            <person name="Iwama H."/>
            <person name="Endo T."/>
            <person name="Ito H."/>
            <person name="Hahn J.H."/>
            <person name="Kim H.I."/>
            <person name="Eun M.Y."/>
            <person name="Yano M."/>
            <person name="Jiang J."/>
            <person name="Gojobori T."/>
        </authorList>
    </citation>
    <scope>NUCLEOTIDE SEQUENCE [LARGE SCALE GENOMIC DNA]</scope>
</reference>
<dbReference type="AlphaFoldDB" id="Q5NAL6"/>